<keyword evidence="1" id="KW-1133">Transmembrane helix</keyword>
<sequence length="200" mass="20951">MHVFKSLVAAAALVVTAGAVQAATYNATSYSDVVPGTCTFAGTKDKAKCEANDRKNLANLIDGNKNTFYSLGLGGSVTLGFGTDFRAGDVSVYEITFTRPTSIDKNYEAFELVALDANKNATGFSKVITNENGFASFRIDSGFTYLKLVDVTKEQFANTSSYDGADIGMVSIAAVPVPAAGVLLLAGLGGFAALRRRKSA</sequence>
<evidence type="ECO:0000256" key="2">
    <source>
        <dbReference type="SAM" id="SignalP"/>
    </source>
</evidence>
<reference evidence="4" key="1">
    <citation type="journal article" date="2019" name="Int. J. Syst. Evol. Microbiol.">
        <title>The Global Catalogue of Microorganisms (GCM) 10K type strain sequencing project: providing services to taxonomists for standard genome sequencing and annotation.</title>
        <authorList>
            <consortium name="The Broad Institute Genomics Platform"/>
            <consortium name="The Broad Institute Genome Sequencing Center for Infectious Disease"/>
            <person name="Wu L."/>
            <person name="Ma J."/>
        </authorList>
    </citation>
    <scope>NUCLEOTIDE SEQUENCE [LARGE SCALE GENOMIC DNA]</scope>
    <source>
        <strain evidence="4">KCTC 52239</strain>
    </source>
</reference>
<evidence type="ECO:0000313" key="3">
    <source>
        <dbReference type="EMBL" id="MFC3169436.1"/>
    </source>
</evidence>
<accession>A0ABV7II23</accession>
<dbReference type="InterPro" id="IPR013424">
    <property type="entry name" value="Ice-binding_C"/>
</dbReference>
<dbReference type="EMBL" id="JBHRTE010000064">
    <property type="protein sequence ID" value="MFC3169436.1"/>
    <property type="molecule type" value="Genomic_DNA"/>
</dbReference>
<proteinExistence type="predicted"/>
<organism evidence="3 4">
    <name type="scientific">Paracoccus fontiphilus</name>
    <dbReference type="NCBI Taxonomy" id="1815556"/>
    <lineage>
        <taxon>Bacteria</taxon>
        <taxon>Pseudomonadati</taxon>
        <taxon>Pseudomonadota</taxon>
        <taxon>Alphaproteobacteria</taxon>
        <taxon>Rhodobacterales</taxon>
        <taxon>Paracoccaceae</taxon>
        <taxon>Paracoccus</taxon>
    </lineage>
</organism>
<keyword evidence="2" id="KW-0732">Signal</keyword>
<keyword evidence="4" id="KW-1185">Reference proteome</keyword>
<dbReference type="NCBIfam" id="TIGR02595">
    <property type="entry name" value="PEP_CTERM"/>
    <property type="match status" value="1"/>
</dbReference>
<dbReference type="InterPro" id="IPR022472">
    <property type="entry name" value="VPLPA-CTERM"/>
</dbReference>
<feature type="signal peptide" evidence="2">
    <location>
        <begin position="1"/>
        <end position="22"/>
    </location>
</feature>
<protein>
    <submittedName>
        <fullName evidence="3">VPLPA-CTERM sorting domain-containing protein</fullName>
    </submittedName>
</protein>
<feature type="transmembrane region" description="Helical" evidence="1">
    <location>
        <begin position="167"/>
        <end position="194"/>
    </location>
</feature>
<feature type="chain" id="PRO_5046988389" evidence="2">
    <location>
        <begin position="23"/>
        <end position="200"/>
    </location>
</feature>
<keyword evidence="1" id="KW-0812">Transmembrane</keyword>
<name>A0ABV7II23_9RHOB</name>
<gene>
    <name evidence="3" type="ORF">ACFOD7_15385</name>
</gene>
<evidence type="ECO:0000256" key="1">
    <source>
        <dbReference type="SAM" id="Phobius"/>
    </source>
</evidence>
<comment type="caution">
    <text evidence="3">The sequence shown here is derived from an EMBL/GenBank/DDBJ whole genome shotgun (WGS) entry which is preliminary data.</text>
</comment>
<dbReference type="Proteomes" id="UP001595557">
    <property type="component" value="Unassembled WGS sequence"/>
</dbReference>
<keyword evidence="1" id="KW-0472">Membrane</keyword>
<evidence type="ECO:0000313" key="4">
    <source>
        <dbReference type="Proteomes" id="UP001595557"/>
    </source>
</evidence>
<dbReference type="NCBIfam" id="TIGR03370">
    <property type="entry name" value="VPLPA-CTERM"/>
    <property type="match status" value="1"/>
</dbReference>
<dbReference type="RefSeq" id="WP_207469655.1">
    <property type="nucleotide sequence ID" value="NZ_JBHRTE010000064.1"/>
</dbReference>